<feature type="domain" description="DUF6604" evidence="1">
    <location>
        <begin position="11"/>
        <end position="284"/>
    </location>
</feature>
<gene>
    <name evidence="2" type="ORF">BOTCAL_0018g00010</name>
</gene>
<dbReference type="AlphaFoldDB" id="A0A4Y8DEZ0"/>
<evidence type="ECO:0000259" key="1">
    <source>
        <dbReference type="Pfam" id="PF20253"/>
    </source>
</evidence>
<proteinExistence type="predicted"/>
<dbReference type="PANTHER" id="PTHR38795:SF1">
    <property type="entry name" value="DUF6604 DOMAIN-CONTAINING PROTEIN"/>
    <property type="match status" value="1"/>
</dbReference>
<dbReference type="Proteomes" id="UP000297299">
    <property type="component" value="Unassembled WGS sequence"/>
</dbReference>
<keyword evidence="3" id="KW-1185">Reference proteome</keyword>
<organism evidence="2 3">
    <name type="scientific">Botryotinia calthae</name>
    <dbReference type="NCBI Taxonomy" id="38488"/>
    <lineage>
        <taxon>Eukaryota</taxon>
        <taxon>Fungi</taxon>
        <taxon>Dikarya</taxon>
        <taxon>Ascomycota</taxon>
        <taxon>Pezizomycotina</taxon>
        <taxon>Leotiomycetes</taxon>
        <taxon>Helotiales</taxon>
        <taxon>Sclerotiniaceae</taxon>
        <taxon>Botryotinia</taxon>
    </lineage>
</organism>
<dbReference type="EMBL" id="PHWZ01000018">
    <property type="protein sequence ID" value="TEY84224.1"/>
    <property type="molecule type" value="Genomic_DNA"/>
</dbReference>
<reference evidence="2 3" key="1">
    <citation type="submission" date="2017-11" db="EMBL/GenBank/DDBJ databases">
        <title>Comparative genomics of Botrytis spp.</title>
        <authorList>
            <person name="Valero-Jimenez C.A."/>
            <person name="Tapia P."/>
            <person name="Veloso J."/>
            <person name="Silva-Moreno E."/>
            <person name="Staats M."/>
            <person name="Valdes J.H."/>
            <person name="Van Kan J.A.L."/>
        </authorList>
    </citation>
    <scope>NUCLEOTIDE SEQUENCE [LARGE SCALE GENOMIC DNA]</scope>
    <source>
        <strain evidence="2 3">MUCL2830</strain>
    </source>
</reference>
<accession>A0A4Y8DEZ0</accession>
<sequence>MLPDNLAGSYRRYKEDTNVFATWLLNTAETCGYNPGYEDETLKSQLAQASTRLKGKARKEAKKAAIDSPPLIQTKLRHISTKEILLQAEIIAKHKSPSVEMPKDVQNILERAIMARTRCANWFCNKETDQHTDQSNRTHAYFISILKKALNTLEPCIKKENGAGSSSRSSSQIRGSNAAHSTNRYGMLEVEDVGEENLDITTVEIVIAAKPKAKKYLNICEIEIEDKIDLDFVVFCFFEDLHRIQEFLKETWKLVAKEELDTTTASLVSNLAFSLARQIENELISSHPDSFGNVPSYVKIAEILREGNLVNGKFEQQDNASKRLTSDEFVYYSIFQILSKYLKYGQTQSNGAQCVIPMSTLLSANDLIYKQAGENIMPATASAINDWKNEDLLLSQILLDVTDKTILKYHNEIHFSEEVKEQRRIAERIISSPFEDELTKGLMSTNNTGNIRVSVVFGARALMDISKILGNSTCKSYETLLLKASIASQALGIRFDATTKHGFQNSLEELNKDWITRKTTQRAINISQLIQQTVKETPVVCIKSRHLQDFANRIPEHHSLYSQFRQLQPETIWPSKDRAFYYNHNPIYCGLEWFRIAIKMEKEGIDLCNTFTSFFAVAHLCNALKQDGLVQGNWVALDSAIESQLKNLFNDILPTTHKQIISRFIMNMGVPASAFAPNCRPASSAKNLGVNFVKGTENLLKTTEFSSALMSYLEDPTAADSLLIQAQKHVRMNDSNKKAKARRGTPLEILTGMRVWLPQIVARIEIPYIKLTRQCSLLLLRIREAFNQELGIDNKNGLVDCAEVNPKENILTVLGILGEAYGIELWSDNARRNLRSNPSIQIERPQLLIAARVTREFLVEIGKEERVKAFDVPEAVQLKREFSQKVQDLQRRYLAGEQSTEVIDELRRAMAEASI</sequence>
<dbReference type="Pfam" id="PF20253">
    <property type="entry name" value="DUF6604"/>
    <property type="match status" value="1"/>
</dbReference>
<dbReference type="STRING" id="38488.A0A4Y8DEZ0"/>
<dbReference type="OrthoDB" id="3563007at2759"/>
<dbReference type="InterPro" id="IPR046539">
    <property type="entry name" value="DUF6604"/>
</dbReference>
<dbReference type="PANTHER" id="PTHR38795">
    <property type="entry name" value="DUF6604 DOMAIN-CONTAINING PROTEIN"/>
    <property type="match status" value="1"/>
</dbReference>
<name>A0A4Y8DEZ0_9HELO</name>
<evidence type="ECO:0000313" key="2">
    <source>
        <dbReference type="EMBL" id="TEY84224.1"/>
    </source>
</evidence>
<evidence type="ECO:0000313" key="3">
    <source>
        <dbReference type="Proteomes" id="UP000297299"/>
    </source>
</evidence>
<protein>
    <recommendedName>
        <fullName evidence="1">DUF6604 domain-containing protein</fullName>
    </recommendedName>
</protein>
<comment type="caution">
    <text evidence="2">The sequence shown here is derived from an EMBL/GenBank/DDBJ whole genome shotgun (WGS) entry which is preliminary data.</text>
</comment>